<feature type="transmembrane region" description="Helical" evidence="2">
    <location>
        <begin position="162"/>
        <end position="181"/>
    </location>
</feature>
<evidence type="ECO:0000256" key="2">
    <source>
        <dbReference type="SAM" id="Phobius"/>
    </source>
</evidence>
<comment type="caution">
    <text evidence="3">The sequence shown here is derived from an EMBL/GenBank/DDBJ whole genome shotgun (WGS) entry which is preliminary data.</text>
</comment>
<dbReference type="SUPFAM" id="SSF103481">
    <property type="entry name" value="Multidrug resistance efflux transporter EmrE"/>
    <property type="match status" value="1"/>
</dbReference>
<dbReference type="PANTHER" id="PTHR40761:SF1">
    <property type="entry name" value="CONSERVED INTEGRAL MEMBRANE ALANINE VALINE AND LEUCINE RICH PROTEIN-RELATED"/>
    <property type="match status" value="1"/>
</dbReference>
<reference evidence="3" key="2">
    <citation type="submission" date="2020-09" db="EMBL/GenBank/DDBJ databases">
        <authorList>
            <person name="Sun Q."/>
            <person name="Ohkuma M."/>
        </authorList>
    </citation>
    <scope>NUCLEOTIDE SEQUENCE</scope>
    <source>
        <strain evidence="3">JCM 5069</strain>
    </source>
</reference>
<keyword evidence="2" id="KW-1133">Transmembrane helix</keyword>
<evidence type="ECO:0000256" key="1">
    <source>
        <dbReference type="SAM" id="MobiDB-lite"/>
    </source>
</evidence>
<name>A0A919GLF5_9ACTN</name>
<reference evidence="3" key="1">
    <citation type="journal article" date="2014" name="Int. J. Syst. Evol. Microbiol.">
        <title>Complete genome sequence of Corynebacterium casei LMG S-19264T (=DSM 44701T), isolated from a smear-ripened cheese.</title>
        <authorList>
            <consortium name="US DOE Joint Genome Institute (JGI-PGF)"/>
            <person name="Walter F."/>
            <person name="Albersmeier A."/>
            <person name="Kalinowski J."/>
            <person name="Ruckert C."/>
        </authorList>
    </citation>
    <scope>NUCLEOTIDE SEQUENCE</scope>
    <source>
        <strain evidence="3">JCM 5069</strain>
    </source>
</reference>
<feature type="transmembrane region" description="Helical" evidence="2">
    <location>
        <begin position="130"/>
        <end position="150"/>
    </location>
</feature>
<evidence type="ECO:0000313" key="4">
    <source>
        <dbReference type="Proteomes" id="UP000603708"/>
    </source>
</evidence>
<dbReference type="InterPro" id="IPR037185">
    <property type="entry name" value="EmrE-like"/>
</dbReference>
<feature type="transmembrane region" description="Helical" evidence="2">
    <location>
        <begin position="190"/>
        <end position="208"/>
    </location>
</feature>
<feature type="transmembrane region" description="Helical" evidence="2">
    <location>
        <begin position="20"/>
        <end position="40"/>
    </location>
</feature>
<feature type="transmembrane region" description="Helical" evidence="2">
    <location>
        <begin position="228"/>
        <end position="245"/>
    </location>
</feature>
<keyword evidence="4" id="KW-1185">Reference proteome</keyword>
<dbReference type="Proteomes" id="UP000603708">
    <property type="component" value="Unassembled WGS sequence"/>
</dbReference>
<dbReference type="NCBIfam" id="NF038012">
    <property type="entry name" value="DMT_1"/>
    <property type="match status" value="1"/>
</dbReference>
<proteinExistence type="predicted"/>
<protein>
    <submittedName>
        <fullName evidence="3">Membrane protein</fullName>
    </submittedName>
</protein>
<feature type="transmembrane region" description="Helical" evidence="2">
    <location>
        <begin position="77"/>
        <end position="97"/>
    </location>
</feature>
<organism evidence="3 4">
    <name type="scientific">Streptomyces sulfonofaciens</name>
    <dbReference type="NCBI Taxonomy" id="68272"/>
    <lineage>
        <taxon>Bacteria</taxon>
        <taxon>Bacillati</taxon>
        <taxon>Actinomycetota</taxon>
        <taxon>Actinomycetes</taxon>
        <taxon>Kitasatosporales</taxon>
        <taxon>Streptomycetaceae</taxon>
        <taxon>Streptomyces</taxon>
    </lineage>
</organism>
<keyword evidence="2" id="KW-0472">Membrane</keyword>
<accession>A0A919GLF5</accession>
<dbReference type="PANTHER" id="PTHR40761">
    <property type="entry name" value="CONSERVED INTEGRAL MEMBRANE ALANINE VALINE AND LEUCINE RICH PROTEIN-RELATED"/>
    <property type="match status" value="1"/>
</dbReference>
<sequence>MVSPRASTTDWPHDSGDGVNALTVALALLAATGNGAASVLQRRAAVDQKDEDTHHPPAGPPLRRAVRRLLGLLRRRYWLAGFAAMVLAAAFQAGALTVGELSVVQPLLASELLFTLLLGSLVFRHRPDVITWLSFLMLAVGLGLFMGAAAPTGGSATSDVSHWLPVGACLLAAVAVLGVVAHSVHGTPRATVLGAITAVGFACTAALIKEVTGRLSDGESAVFTSGYLYATGAVGLLSFLMLQATLRAGTLAASQPALTLGDALVSVVLGWALFGEKVSLGGHPLAGVLGVCLIAGGTTGLARSPAVHGEWDTAPDGGARRASSSLRRALRLRMRGPARPSRGRRRGRARRRGRR</sequence>
<feature type="transmembrane region" description="Helical" evidence="2">
    <location>
        <begin position="103"/>
        <end position="123"/>
    </location>
</feature>
<dbReference type="AlphaFoldDB" id="A0A919GLF5"/>
<evidence type="ECO:0000313" key="3">
    <source>
        <dbReference type="EMBL" id="GHH86782.1"/>
    </source>
</evidence>
<dbReference type="EMBL" id="BNCD01000024">
    <property type="protein sequence ID" value="GHH86782.1"/>
    <property type="molecule type" value="Genomic_DNA"/>
</dbReference>
<keyword evidence="2" id="KW-0812">Transmembrane</keyword>
<feature type="region of interest" description="Disordered" evidence="1">
    <location>
        <begin position="332"/>
        <end position="355"/>
    </location>
</feature>
<gene>
    <name evidence="3" type="ORF">GCM10018793_60040</name>
</gene>